<organism evidence="1 2">
    <name type="scientific">Dioscorea alata</name>
    <name type="common">Purple yam</name>
    <dbReference type="NCBI Taxonomy" id="55571"/>
    <lineage>
        <taxon>Eukaryota</taxon>
        <taxon>Viridiplantae</taxon>
        <taxon>Streptophyta</taxon>
        <taxon>Embryophyta</taxon>
        <taxon>Tracheophyta</taxon>
        <taxon>Spermatophyta</taxon>
        <taxon>Magnoliopsida</taxon>
        <taxon>Liliopsida</taxon>
        <taxon>Dioscoreales</taxon>
        <taxon>Dioscoreaceae</taxon>
        <taxon>Dioscorea</taxon>
    </lineage>
</organism>
<gene>
    <name evidence="1" type="ORF">IHE45_08G145700</name>
</gene>
<keyword evidence="2" id="KW-1185">Reference proteome</keyword>
<comment type="caution">
    <text evidence="1">The sequence shown here is derived from an EMBL/GenBank/DDBJ whole genome shotgun (WGS) entry which is preliminary data.</text>
</comment>
<reference evidence="2" key="1">
    <citation type="journal article" date="2022" name="Nat. Commun.">
        <title>Chromosome evolution and the genetic basis of agronomically important traits in greater yam.</title>
        <authorList>
            <person name="Bredeson J.V."/>
            <person name="Lyons J.B."/>
            <person name="Oniyinde I.O."/>
            <person name="Okereke N.R."/>
            <person name="Kolade O."/>
            <person name="Nnabue I."/>
            <person name="Nwadili C.O."/>
            <person name="Hribova E."/>
            <person name="Parker M."/>
            <person name="Nwogha J."/>
            <person name="Shu S."/>
            <person name="Carlson J."/>
            <person name="Kariba R."/>
            <person name="Muthemba S."/>
            <person name="Knop K."/>
            <person name="Barton G.J."/>
            <person name="Sherwood A.V."/>
            <person name="Lopez-Montes A."/>
            <person name="Asiedu R."/>
            <person name="Jamnadass R."/>
            <person name="Muchugi A."/>
            <person name="Goodstein D."/>
            <person name="Egesi C.N."/>
            <person name="Featherston J."/>
            <person name="Asfaw A."/>
            <person name="Simpson G.G."/>
            <person name="Dolezel J."/>
            <person name="Hendre P.S."/>
            <person name="Van Deynze A."/>
            <person name="Kumar P.L."/>
            <person name="Obidiegwu J.E."/>
            <person name="Bhattacharjee R."/>
            <person name="Rokhsar D.S."/>
        </authorList>
    </citation>
    <scope>NUCLEOTIDE SEQUENCE [LARGE SCALE GENOMIC DNA]</scope>
    <source>
        <strain evidence="2">cv. TDa95/00328</strain>
    </source>
</reference>
<proteinExistence type="predicted"/>
<sequence>MLSVMSVFQVDIDFEKEPIGVRKDGNDVYLRDIWPSNEEITKVVQSNVLPEMFKSTYEAITKGNPMWNQLSVPASTLYPWDPRFTYIHKPPFFNNMTKTPPSPHGVKDGYCLLHLGDSITTDHISPAWSIHKDSPAANYLLEHGVSPKGFNSYGSCRGNDEVMVRGTFANIRLVNKLLQGGGGVKDSSLHVFDAPMRYKTDGYDTVVLAGSEYGSGSSRDWAAKGPMLLVELTYFDLGGILQYVLQNLITSQP</sequence>
<protein>
    <submittedName>
        <fullName evidence="1">Aconitate hydratase protein</fullName>
        <ecNumber evidence="1">4.2.1.3</ecNumber>
    </submittedName>
</protein>
<dbReference type="Proteomes" id="UP000827976">
    <property type="component" value="Chromosome 8"/>
</dbReference>
<dbReference type="EMBL" id="CM037018">
    <property type="protein sequence ID" value="KAH7675595.1"/>
    <property type="molecule type" value="Genomic_DNA"/>
</dbReference>
<accession>A0ACB7VNQ0</accession>
<dbReference type="EC" id="4.2.1.3" evidence="1"/>
<evidence type="ECO:0000313" key="2">
    <source>
        <dbReference type="Proteomes" id="UP000827976"/>
    </source>
</evidence>
<name>A0ACB7VNQ0_DIOAL</name>
<evidence type="ECO:0000313" key="1">
    <source>
        <dbReference type="EMBL" id="KAH7675595.1"/>
    </source>
</evidence>
<keyword evidence="1" id="KW-0456">Lyase</keyword>